<feature type="signal peptide" evidence="1">
    <location>
        <begin position="1"/>
        <end position="22"/>
    </location>
</feature>
<sequence>MTSSLLLTFILAWTLCVSEADAHWFRRYDTSHQSQAWQSEQLAAAASSSSYQSYHFSLPAPSVIEPTLTSQGMVVSSVIPLYEICNTPGLDTTSCSTVFETTVTTACSTVLTYAFTQATVSDCSQNITFSTQSSYSLVTTTISPDVTPAPLNQPLATTTYIQSIVSYYIAPWQALAANTPSNVTVLVCEYDLSGSPICTTIQEVWVVSTVHIPVITTSTLIISTTLSSPAVLLLGPTDTITATAGLLYVSTEITYTSISPNATTSISTILPTSTSFETLTITSTLPPKTITITLSSVTPTPEPSV</sequence>
<dbReference type="OrthoDB" id="4121208at2759"/>
<evidence type="ECO:0000256" key="1">
    <source>
        <dbReference type="SAM" id="SignalP"/>
    </source>
</evidence>
<dbReference type="EMBL" id="KZ613947">
    <property type="protein sequence ID" value="PMD39222.1"/>
    <property type="molecule type" value="Genomic_DNA"/>
</dbReference>
<evidence type="ECO:0000313" key="2">
    <source>
        <dbReference type="EMBL" id="PMD39222.1"/>
    </source>
</evidence>
<organism evidence="2 3">
    <name type="scientific">Hyaloscypha variabilis (strain UAMH 11265 / GT02V1 / F)</name>
    <name type="common">Meliniomyces variabilis</name>
    <dbReference type="NCBI Taxonomy" id="1149755"/>
    <lineage>
        <taxon>Eukaryota</taxon>
        <taxon>Fungi</taxon>
        <taxon>Dikarya</taxon>
        <taxon>Ascomycota</taxon>
        <taxon>Pezizomycotina</taxon>
        <taxon>Leotiomycetes</taxon>
        <taxon>Helotiales</taxon>
        <taxon>Hyaloscyphaceae</taxon>
        <taxon>Hyaloscypha</taxon>
        <taxon>Hyaloscypha variabilis</taxon>
    </lineage>
</organism>
<evidence type="ECO:0000313" key="3">
    <source>
        <dbReference type="Proteomes" id="UP000235786"/>
    </source>
</evidence>
<proteinExistence type="predicted"/>
<name>A0A2J6RL27_HYAVF</name>
<accession>A0A2J6RL27</accession>
<dbReference type="AlphaFoldDB" id="A0A2J6RL27"/>
<keyword evidence="3" id="KW-1185">Reference proteome</keyword>
<dbReference type="Proteomes" id="UP000235786">
    <property type="component" value="Unassembled WGS sequence"/>
</dbReference>
<protein>
    <submittedName>
        <fullName evidence="2">Uncharacterized protein</fullName>
    </submittedName>
</protein>
<keyword evidence="1" id="KW-0732">Signal</keyword>
<feature type="chain" id="PRO_5014400291" evidence="1">
    <location>
        <begin position="23"/>
        <end position="305"/>
    </location>
</feature>
<reference evidence="2 3" key="1">
    <citation type="submission" date="2016-04" db="EMBL/GenBank/DDBJ databases">
        <title>A degradative enzymes factory behind the ericoid mycorrhizal symbiosis.</title>
        <authorList>
            <consortium name="DOE Joint Genome Institute"/>
            <person name="Martino E."/>
            <person name="Morin E."/>
            <person name="Grelet G."/>
            <person name="Kuo A."/>
            <person name="Kohler A."/>
            <person name="Daghino S."/>
            <person name="Barry K."/>
            <person name="Choi C."/>
            <person name="Cichocki N."/>
            <person name="Clum A."/>
            <person name="Copeland A."/>
            <person name="Hainaut M."/>
            <person name="Haridas S."/>
            <person name="Labutti K."/>
            <person name="Lindquist E."/>
            <person name="Lipzen A."/>
            <person name="Khouja H.-R."/>
            <person name="Murat C."/>
            <person name="Ohm R."/>
            <person name="Olson A."/>
            <person name="Spatafora J."/>
            <person name="Veneault-Fourrey C."/>
            <person name="Henrissat B."/>
            <person name="Grigoriev I."/>
            <person name="Martin F."/>
            <person name="Perotto S."/>
        </authorList>
    </citation>
    <scope>NUCLEOTIDE SEQUENCE [LARGE SCALE GENOMIC DNA]</scope>
    <source>
        <strain evidence="2 3">F</strain>
    </source>
</reference>
<gene>
    <name evidence="2" type="ORF">L207DRAFT_55307</name>
</gene>